<keyword evidence="2" id="KW-1185">Reference proteome</keyword>
<sequence>MARKACHKIKPTDLPLDVLTYVNFAFALIDPSTYEVVAIDSSTPTSLF</sequence>
<proteinExistence type="predicted"/>
<dbReference type="Gene3D" id="3.20.20.80">
    <property type="entry name" value="Glycosidases"/>
    <property type="match status" value="1"/>
</dbReference>
<name>A0A9W4KDG5_9EURO</name>
<evidence type="ECO:0000313" key="1">
    <source>
        <dbReference type="EMBL" id="CAG8900266.1"/>
    </source>
</evidence>
<comment type="caution">
    <text evidence="1">The sequence shown here is derived from an EMBL/GenBank/DDBJ whole genome shotgun (WGS) entry which is preliminary data.</text>
</comment>
<dbReference type="OrthoDB" id="73875at2759"/>
<organism evidence="1 2">
    <name type="scientific">Penicillium egyptiacum</name>
    <dbReference type="NCBI Taxonomy" id="1303716"/>
    <lineage>
        <taxon>Eukaryota</taxon>
        <taxon>Fungi</taxon>
        <taxon>Dikarya</taxon>
        <taxon>Ascomycota</taxon>
        <taxon>Pezizomycotina</taxon>
        <taxon>Eurotiomycetes</taxon>
        <taxon>Eurotiomycetidae</taxon>
        <taxon>Eurotiales</taxon>
        <taxon>Aspergillaceae</taxon>
        <taxon>Penicillium</taxon>
    </lineage>
</organism>
<dbReference type="EMBL" id="CAJVRC010000866">
    <property type="protein sequence ID" value="CAG8900266.1"/>
    <property type="molecule type" value="Genomic_DNA"/>
</dbReference>
<dbReference type="SUPFAM" id="SSF51445">
    <property type="entry name" value="(Trans)glycosidases"/>
    <property type="match status" value="1"/>
</dbReference>
<reference evidence="1" key="1">
    <citation type="submission" date="2021-07" db="EMBL/GenBank/DDBJ databases">
        <authorList>
            <person name="Branca A.L. A."/>
        </authorList>
    </citation>
    <scope>NUCLEOTIDE SEQUENCE</scope>
</reference>
<gene>
    <name evidence="1" type="ORF">PEGY_LOCUS6131</name>
</gene>
<dbReference type="Proteomes" id="UP001154252">
    <property type="component" value="Unassembled WGS sequence"/>
</dbReference>
<protein>
    <submittedName>
        <fullName evidence="1">Uncharacterized protein</fullName>
    </submittedName>
</protein>
<dbReference type="InterPro" id="IPR017853">
    <property type="entry name" value="GH"/>
</dbReference>
<evidence type="ECO:0000313" key="2">
    <source>
        <dbReference type="Proteomes" id="UP001154252"/>
    </source>
</evidence>
<dbReference type="AlphaFoldDB" id="A0A9W4KDG5"/>
<accession>A0A9W4KDG5</accession>